<feature type="region of interest" description="Disordered" evidence="9">
    <location>
        <begin position="568"/>
        <end position="587"/>
    </location>
</feature>
<evidence type="ECO:0000256" key="9">
    <source>
        <dbReference type="SAM" id="MobiDB-lite"/>
    </source>
</evidence>
<dbReference type="InterPro" id="IPR013167">
    <property type="entry name" value="COG4_M"/>
</dbReference>
<dbReference type="PANTHER" id="PTHR24016">
    <property type="entry name" value="CONSERVED OLIGOMERIC GOLGI COMPLEX SUBUNIT 4"/>
    <property type="match status" value="1"/>
</dbReference>
<sequence>MASFTKADPGQGLNQPILTQETIQLELAKLEKSIQQATNTTQLLKLLNQIDSKNHQIDNVLHQFISRQSVEHRSAVRSLEISRVELSNTLNHSRSLKKITEDASQLSSKITEKVRLLDAERSQIQTTKDYVENVKVLKTEVHKAHDAIEHQDWLSASRSISIIKRLPEGLISDEFVQFIVPTSDLDEMPETLLKSWIEELNTIFIKEFNLAAESKDTQRLTYFFQLFPLIGKSEDGLNCYSKFICGIISKQSRSILMNVQGKPDVRPDYYSQILFQLYQTIADMIHQHSRIIRRYYGSQVMDLILTAVQEECDLQSSLIFDTFRDSREIDRIIHDIKNYGYPILINSIYRAQENDEVQRDDGNLISLAQVANLVVEMSSMMNHWAMYCKFFVVTWNEAIQTEDKTQAIYPKPLLTSTFTGKIRQILTKDFDTLCTFAVRRTLEKSYLMENIPELTPQLSLCVKYLGMVSKNIHKSTNQSLLSLIPEDPPVSSMIDDVLMSLNMIMLHALSSGEFTTIKSMISNMKRLIETDFLNILKKKLEENQPRANTVLLNSATIRNIQTLQQPNTFYQGSQTGSSANLNGSRSGTPDMMGGSYFVKIPIIFRETC</sequence>
<reference evidence="11" key="1">
    <citation type="submission" date="2023-04" db="EMBL/GenBank/DDBJ databases">
        <title>Ambrosiozyma monospora NBRC 1965.</title>
        <authorList>
            <person name="Ichikawa N."/>
            <person name="Sato H."/>
            <person name="Tonouchi N."/>
        </authorList>
    </citation>
    <scope>NUCLEOTIDE SEQUENCE</scope>
    <source>
        <strain evidence="11">NBRC 1965</strain>
    </source>
</reference>
<dbReference type="Proteomes" id="UP001165063">
    <property type="component" value="Unassembled WGS sequence"/>
</dbReference>
<keyword evidence="6" id="KW-0333">Golgi apparatus</keyword>
<dbReference type="SMART" id="SM00762">
    <property type="entry name" value="Cog4"/>
    <property type="match status" value="1"/>
</dbReference>
<comment type="similarity">
    <text evidence="2">Belongs to the COG4 family.</text>
</comment>
<dbReference type="GO" id="GO:0000139">
    <property type="term" value="C:Golgi membrane"/>
    <property type="evidence" value="ECO:0007669"/>
    <property type="project" value="UniProtKB-SubCell"/>
</dbReference>
<dbReference type="InterPro" id="IPR048682">
    <property type="entry name" value="COG4"/>
</dbReference>
<protein>
    <recommendedName>
        <fullName evidence="3">Conserved oligomeric Golgi complex subunit 4</fullName>
    </recommendedName>
    <alternativeName>
        <fullName evidence="8">Component of oligomeric Golgi complex 4</fullName>
    </alternativeName>
</protein>
<comment type="subcellular location">
    <subcellularLocation>
        <location evidence="1">Golgi apparatus membrane</location>
        <topology evidence="1">Peripheral membrane protein</topology>
    </subcellularLocation>
</comment>
<gene>
    <name evidence="11" type="ORF">Amon01_000597200</name>
</gene>
<keyword evidence="7" id="KW-0472">Membrane</keyword>
<dbReference type="PANTHER" id="PTHR24016:SF0">
    <property type="entry name" value="CONSERVED OLIGOMERIC GOLGI COMPLEX SUBUNIT 4"/>
    <property type="match status" value="1"/>
</dbReference>
<evidence type="ECO:0000256" key="3">
    <source>
        <dbReference type="ARBA" id="ARBA00020975"/>
    </source>
</evidence>
<comment type="caution">
    <text evidence="11">The sequence shown here is derived from an EMBL/GenBank/DDBJ whole genome shotgun (WGS) entry which is preliminary data.</text>
</comment>
<evidence type="ECO:0000313" key="11">
    <source>
        <dbReference type="EMBL" id="GMG40196.1"/>
    </source>
</evidence>
<evidence type="ECO:0000313" key="12">
    <source>
        <dbReference type="Proteomes" id="UP001165063"/>
    </source>
</evidence>
<accession>A0A9W6Z0F4</accession>
<dbReference type="GO" id="GO:0015031">
    <property type="term" value="P:protein transport"/>
    <property type="evidence" value="ECO:0007669"/>
    <property type="project" value="UniProtKB-KW"/>
</dbReference>
<keyword evidence="5" id="KW-0653">Protein transport</keyword>
<evidence type="ECO:0000256" key="6">
    <source>
        <dbReference type="ARBA" id="ARBA00023034"/>
    </source>
</evidence>
<evidence type="ECO:0000256" key="8">
    <source>
        <dbReference type="ARBA" id="ARBA00031340"/>
    </source>
</evidence>
<proteinExistence type="inferred from homology"/>
<dbReference type="AlphaFoldDB" id="A0A9W6Z0F4"/>
<dbReference type="OrthoDB" id="47059at2759"/>
<keyword evidence="12" id="KW-1185">Reference proteome</keyword>
<evidence type="ECO:0000256" key="4">
    <source>
        <dbReference type="ARBA" id="ARBA00022448"/>
    </source>
</evidence>
<evidence type="ECO:0000256" key="1">
    <source>
        <dbReference type="ARBA" id="ARBA00004395"/>
    </source>
</evidence>
<dbReference type="InterPro" id="IPR048680">
    <property type="entry name" value="COG4_N"/>
</dbReference>
<evidence type="ECO:0000256" key="5">
    <source>
        <dbReference type="ARBA" id="ARBA00022927"/>
    </source>
</evidence>
<keyword evidence="4" id="KW-0813">Transport</keyword>
<evidence type="ECO:0000259" key="10">
    <source>
        <dbReference type="SMART" id="SM00762"/>
    </source>
</evidence>
<evidence type="ECO:0000256" key="2">
    <source>
        <dbReference type="ARBA" id="ARBA00009215"/>
    </source>
</evidence>
<name>A0A9W6Z0F4_AMBMO</name>
<dbReference type="EMBL" id="BSXU01003578">
    <property type="protein sequence ID" value="GMG40196.1"/>
    <property type="molecule type" value="Genomic_DNA"/>
</dbReference>
<dbReference type="Pfam" id="PF08318">
    <property type="entry name" value="COG4_m"/>
    <property type="match status" value="1"/>
</dbReference>
<evidence type="ECO:0000256" key="7">
    <source>
        <dbReference type="ARBA" id="ARBA00023136"/>
    </source>
</evidence>
<feature type="domain" description="COG4 transport protein middle alpha-helical bundle" evidence="10">
    <location>
        <begin position="193"/>
        <end position="541"/>
    </location>
</feature>
<organism evidence="11 12">
    <name type="scientific">Ambrosiozyma monospora</name>
    <name type="common">Yeast</name>
    <name type="synonym">Endomycopsis monosporus</name>
    <dbReference type="NCBI Taxonomy" id="43982"/>
    <lineage>
        <taxon>Eukaryota</taxon>
        <taxon>Fungi</taxon>
        <taxon>Dikarya</taxon>
        <taxon>Ascomycota</taxon>
        <taxon>Saccharomycotina</taxon>
        <taxon>Pichiomycetes</taxon>
        <taxon>Pichiales</taxon>
        <taxon>Pichiaceae</taxon>
        <taxon>Ambrosiozyma</taxon>
    </lineage>
</organism>
<dbReference type="Pfam" id="PF20663">
    <property type="entry name" value="COG4_N"/>
    <property type="match status" value="1"/>
</dbReference>